<gene>
    <name evidence="2" type="ORF">DU473_05630</name>
</gene>
<evidence type="ECO:0000313" key="3">
    <source>
        <dbReference type="Proteomes" id="UP000292583"/>
    </source>
</evidence>
<accession>A0A4Q9JU76</accession>
<dbReference type="AlphaFoldDB" id="A0A4Q9JU76"/>
<reference evidence="2 3" key="1">
    <citation type="submission" date="2018-07" db="EMBL/GenBank/DDBJ databases">
        <title>Campylobacter zealandensis sp. nov., isolated from birds and water in New Zealand.</title>
        <authorList>
            <person name="Wilkinson D.A."/>
            <person name="Biggs P.J."/>
            <person name="French N.P."/>
            <person name="Midwinter A.C."/>
        </authorList>
    </citation>
    <scope>NUCLEOTIDE SEQUENCE [LARGE SCALE GENOMIC DNA]</scope>
    <source>
        <strain evidence="2 3">B423b</strain>
    </source>
</reference>
<dbReference type="SUPFAM" id="SSF52833">
    <property type="entry name" value="Thioredoxin-like"/>
    <property type="match status" value="1"/>
</dbReference>
<evidence type="ECO:0000256" key="1">
    <source>
        <dbReference type="SAM" id="SignalP"/>
    </source>
</evidence>
<organism evidence="2 3">
    <name type="scientific">Campylobacter novaezeelandiae</name>
    <dbReference type="NCBI Taxonomy" id="2267891"/>
    <lineage>
        <taxon>Bacteria</taxon>
        <taxon>Pseudomonadati</taxon>
        <taxon>Campylobacterota</taxon>
        <taxon>Epsilonproteobacteria</taxon>
        <taxon>Campylobacterales</taxon>
        <taxon>Campylobacteraceae</taxon>
        <taxon>Campylobacter</taxon>
    </lineage>
</organism>
<proteinExistence type="predicted"/>
<dbReference type="Gene3D" id="3.40.30.10">
    <property type="entry name" value="Glutaredoxin"/>
    <property type="match status" value="1"/>
</dbReference>
<evidence type="ECO:0000313" key="2">
    <source>
        <dbReference type="EMBL" id="TBR80509.1"/>
    </source>
</evidence>
<feature type="chain" id="PRO_5020860531" evidence="1">
    <location>
        <begin position="22"/>
        <end position="202"/>
    </location>
</feature>
<dbReference type="PROSITE" id="PS51257">
    <property type="entry name" value="PROKAR_LIPOPROTEIN"/>
    <property type="match status" value="1"/>
</dbReference>
<keyword evidence="3" id="KW-1185">Reference proteome</keyword>
<protein>
    <submittedName>
        <fullName evidence="2">TlpA family protein disulfide reductase</fullName>
    </submittedName>
</protein>
<feature type="signal peptide" evidence="1">
    <location>
        <begin position="1"/>
        <end position="21"/>
    </location>
</feature>
<dbReference type="InterPro" id="IPR036249">
    <property type="entry name" value="Thioredoxin-like_sf"/>
</dbReference>
<dbReference type="OrthoDB" id="5338962at2"/>
<comment type="caution">
    <text evidence="2">The sequence shown here is derived from an EMBL/GenBank/DDBJ whole genome shotgun (WGS) entry which is preliminary data.</text>
</comment>
<name>A0A4Q9JU76_9BACT</name>
<sequence length="202" mass="23375">MKNKYALLILLLLGYFISACSNNEEKIQNDFLFKEYNQGDKIVLNSVNGGSKTLIRTQKGFIVEGDENKVLMFDFFGTFCAPCKEEALELSTLWKNNTKQFFIIGLTHFEDVSDAEVKKFADDYGAYYFLSNSNENSRIIAQILKDINYQSMEQLPFKVVLKNGIYQELTDYWNEGKKTYFYLGKVPTSLMQQDLNLIYGKK</sequence>
<dbReference type="EMBL" id="QPGR01000009">
    <property type="protein sequence ID" value="TBR80509.1"/>
    <property type="molecule type" value="Genomic_DNA"/>
</dbReference>
<keyword evidence="1" id="KW-0732">Signal</keyword>
<dbReference type="RefSeq" id="WP_131164104.1">
    <property type="nucleotide sequence ID" value="NZ_CP076657.1"/>
</dbReference>
<dbReference type="Proteomes" id="UP000292583">
    <property type="component" value="Unassembled WGS sequence"/>
</dbReference>